<dbReference type="Proteomes" id="UP001497680">
    <property type="component" value="Unassembled WGS sequence"/>
</dbReference>
<accession>A0ACC0DA80</accession>
<protein>
    <submittedName>
        <fullName evidence="1">Uncharacterized protein</fullName>
    </submittedName>
</protein>
<name>A0ACC0DA80_9PEZI</name>
<organism evidence="1 2">
    <name type="scientific">Hypoxylon rubiginosum</name>
    <dbReference type="NCBI Taxonomy" id="110542"/>
    <lineage>
        <taxon>Eukaryota</taxon>
        <taxon>Fungi</taxon>
        <taxon>Dikarya</taxon>
        <taxon>Ascomycota</taxon>
        <taxon>Pezizomycotina</taxon>
        <taxon>Sordariomycetes</taxon>
        <taxon>Xylariomycetidae</taxon>
        <taxon>Xylariales</taxon>
        <taxon>Hypoxylaceae</taxon>
        <taxon>Hypoxylon</taxon>
    </lineage>
</organism>
<gene>
    <name evidence="1" type="ORF">F4821DRAFT_50827</name>
</gene>
<evidence type="ECO:0000313" key="1">
    <source>
        <dbReference type="EMBL" id="KAI6089653.1"/>
    </source>
</evidence>
<sequence length="410" mass="45109">MPSCPVNHRNESYPRSDVAFIASNNDQEQGGAAIGKGERWIGFPPAQRPYTAAKSTCRSGSLTTTNGFIREEDSYDPNSQERITPEPFQAYQNKTDVQDLSNHAIENVVGDGEAEEGFDNPRGPNSRGDAKEEAFDVLDEFLGELEDLFSLIVREEVAYINDEHDVLAEPLSTYTNPENYRNDTIIKETDDLSEPEVQGQDVSKETRGNCVYGLATNARFSSVGDQSACSSTDSHHTEVFDHNDTGSGRSTPQTLISEGVPSPDGEGSLDEEKGTGTGHAHNESLFNSMSCNGATLEQTTPYQHGTDIETENGAIDLRKANAQPRRHITDAWYNFKKVESTLKHNSTSRCRWEAQVTLLGSICNSTSGSGNLSIVGILCHELDHVLGLRRTRKSRRCRPCKWANTTLGRS</sequence>
<proteinExistence type="predicted"/>
<dbReference type="EMBL" id="MU394294">
    <property type="protein sequence ID" value="KAI6089653.1"/>
    <property type="molecule type" value="Genomic_DNA"/>
</dbReference>
<keyword evidence="2" id="KW-1185">Reference proteome</keyword>
<evidence type="ECO:0000313" key="2">
    <source>
        <dbReference type="Proteomes" id="UP001497680"/>
    </source>
</evidence>
<reference evidence="1 2" key="1">
    <citation type="journal article" date="2022" name="New Phytol.">
        <title>Ecological generalism drives hyperdiversity of secondary metabolite gene clusters in xylarialean endophytes.</title>
        <authorList>
            <person name="Franco M.E.E."/>
            <person name="Wisecaver J.H."/>
            <person name="Arnold A.E."/>
            <person name="Ju Y.M."/>
            <person name="Slot J.C."/>
            <person name="Ahrendt S."/>
            <person name="Moore L.P."/>
            <person name="Eastman K.E."/>
            <person name="Scott K."/>
            <person name="Konkel Z."/>
            <person name="Mondo S.J."/>
            <person name="Kuo A."/>
            <person name="Hayes R.D."/>
            <person name="Haridas S."/>
            <person name="Andreopoulos B."/>
            <person name="Riley R."/>
            <person name="LaButti K."/>
            <person name="Pangilinan J."/>
            <person name="Lipzen A."/>
            <person name="Amirebrahimi M."/>
            <person name="Yan J."/>
            <person name="Adam C."/>
            <person name="Keymanesh K."/>
            <person name="Ng V."/>
            <person name="Louie K."/>
            <person name="Northen T."/>
            <person name="Drula E."/>
            <person name="Henrissat B."/>
            <person name="Hsieh H.M."/>
            <person name="Youens-Clark K."/>
            <person name="Lutzoni F."/>
            <person name="Miadlikowska J."/>
            <person name="Eastwood D.C."/>
            <person name="Hamelin R.C."/>
            <person name="Grigoriev I.V."/>
            <person name="U'Ren J.M."/>
        </authorList>
    </citation>
    <scope>NUCLEOTIDE SEQUENCE [LARGE SCALE GENOMIC DNA]</scope>
    <source>
        <strain evidence="1 2">ER1909</strain>
    </source>
</reference>
<comment type="caution">
    <text evidence="1">The sequence shown here is derived from an EMBL/GenBank/DDBJ whole genome shotgun (WGS) entry which is preliminary data.</text>
</comment>